<dbReference type="Proteomes" id="UP000528322">
    <property type="component" value="Unassembled WGS sequence"/>
</dbReference>
<comment type="caution">
    <text evidence="4">The sequence shown here is derived from an EMBL/GenBank/DDBJ whole genome shotgun (WGS) entry which is preliminary data.</text>
</comment>
<dbReference type="PROSITE" id="PS50110">
    <property type="entry name" value="RESPONSE_REGULATORY"/>
    <property type="match status" value="1"/>
</dbReference>
<evidence type="ECO:0000259" key="3">
    <source>
        <dbReference type="PROSITE" id="PS50930"/>
    </source>
</evidence>
<evidence type="ECO:0000313" key="5">
    <source>
        <dbReference type="Proteomes" id="UP000528322"/>
    </source>
</evidence>
<dbReference type="InterPro" id="IPR011006">
    <property type="entry name" value="CheY-like_superfamily"/>
</dbReference>
<dbReference type="SMART" id="SM00448">
    <property type="entry name" value="REC"/>
    <property type="match status" value="1"/>
</dbReference>
<dbReference type="GO" id="GO:0000156">
    <property type="term" value="F:phosphorelay response regulator activity"/>
    <property type="evidence" value="ECO:0007669"/>
    <property type="project" value="InterPro"/>
</dbReference>
<dbReference type="Gene3D" id="2.40.50.1020">
    <property type="entry name" value="LytTr DNA-binding domain"/>
    <property type="match status" value="1"/>
</dbReference>
<protein>
    <submittedName>
        <fullName evidence="4">DNA-binding LytR/AlgR family response regulator</fullName>
    </submittedName>
</protein>
<organism evidence="4 5">
    <name type="scientific">Desulfurispira natronophila</name>
    <dbReference type="NCBI Taxonomy" id="682562"/>
    <lineage>
        <taxon>Bacteria</taxon>
        <taxon>Pseudomonadati</taxon>
        <taxon>Chrysiogenota</taxon>
        <taxon>Chrysiogenia</taxon>
        <taxon>Chrysiogenales</taxon>
        <taxon>Chrysiogenaceae</taxon>
        <taxon>Desulfurispira</taxon>
    </lineage>
</organism>
<feature type="modified residue" description="4-aspartylphosphate" evidence="1">
    <location>
        <position position="53"/>
    </location>
</feature>
<dbReference type="EMBL" id="JACHID010000001">
    <property type="protein sequence ID" value="MBB5020740.1"/>
    <property type="molecule type" value="Genomic_DNA"/>
</dbReference>
<dbReference type="GO" id="GO:0003677">
    <property type="term" value="F:DNA binding"/>
    <property type="evidence" value="ECO:0007669"/>
    <property type="project" value="UniProtKB-KW"/>
</dbReference>
<dbReference type="PROSITE" id="PS50930">
    <property type="entry name" value="HTH_LYTTR"/>
    <property type="match status" value="1"/>
</dbReference>
<dbReference type="AlphaFoldDB" id="A0A7W7Y282"/>
<dbReference type="InterPro" id="IPR046947">
    <property type="entry name" value="LytR-like"/>
</dbReference>
<feature type="domain" description="HTH LytTR-type" evidence="3">
    <location>
        <begin position="144"/>
        <end position="250"/>
    </location>
</feature>
<dbReference type="PANTHER" id="PTHR37299:SF1">
    <property type="entry name" value="STAGE 0 SPORULATION PROTEIN A HOMOLOG"/>
    <property type="match status" value="1"/>
</dbReference>
<name>A0A7W7Y282_9BACT</name>
<dbReference type="SUPFAM" id="SSF52172">
    <property type="entry name" value="CheY-like"/>
    <property type="match status" value="1"/>
</dbReference>
<reference evidence="4 5" key="1">
    <citation type="submission" date="2020-08" db="EMBL/GenBank/DDBJ databases">
        <title>Genomic Encyclopedia of Type Strains, Phase IV (KMG-IV): sequencing the most valuable type-strain genomes for metagenomic binning, comparative biology and taxonomic classification.</title>
        <authorList>
            <person name="Goeker M."/>
        </authorList>
    </citation>
    <scope>NUCLEOTIDE SEQUENCE [LARGE SCALE GENOMIC DNA]</scope>
    <source>
        <strain evidence="4 5">DSM 22071</strain>
    </source>
</reference>
<sequence length="250" mass="28995">MRVLIIEDEAPAVNELRYILKQLDDITVVGDAQSGLKGLEMIRKHRPDVVFLDIEIPDLGGFDVAAEVVEYAQSPLIIFCTAYDEYAIKAFEVNAVDYILKPYDDERISQALWRAQKRLDEKRIYNDQVRSAMHQIVDNRLRKIVVESKGRLKVIDQEDIYWIGASVGKTEFHTFDDIYYSNHTLQNLEKILDDKLFLRIHRSHIINLNKVRELIPWFSGSFQVGVDDKEKTNLAVGRDKVKVLKSILNY</sequence>
<keyword evidence="4" id="KW-0238">DNA-binding</keyword>
<dbReference type="CDD" id="cd17532">
    <property type="entry name" value="REC_LytTR_AlgR-like"/>
    <property type="match status" value="1"/>
</dbReference>
<dbReference type="PANTHER" id="PTHR37299">
    <property type="entry name" value="TRANSCRIPTIONAL REGULATOR-RELATED"/>
    <property type="match status" value="1"/>
</dbReference>
<dbReference type="Pfam" id="PF00072">
    <property type="entry name" value="Response_reg"/>
    <property type="match status" value="1"/>
</dbReference>
<dbReference type="InterPro" id="IPR001789">
    <property type="entry name" value="Sig_transdc_resp-reg_receiver"/>
</dbReference>
<gene>
    <name evidence="4" type="ORF">HNR37_000043</name>
</gene>
<evidence type="ECO:0000259" key="2">
    <source>
        <dbReference type="PROSITE" id="PS50110"/>
    </source>
</evidence>
<feature type="domain" description="Response regulatory" evidence="2">
    <location>
        <begin position="2"/>
        <end position="116"/>
    </location>
</feature>
<dbReference type="SMART" id="SM00850">
    <property type="entry name" value="LytTR"/>
    <property type="match status" value="1"/>
</dbReference>
<dbReference type="Pfam" id="PF04397">
    <property type="entry name" value="LytTR"/>
    <property type="match status" value="1"/>
</dbReference>
<evidence type="ECO:0000313" key="4">
    <source>
        <dbReference type="EMBL" id="MBB5020740.1"/>
    </source>
</evidence>
<accession>A0A7W7Y282</accession>
<evidence type="ECO:0000256" key="1">
    <source>
        <dbReference type="PROSITE-ProRule" id="PRU00169"/>
    </source>
</evidence>
<keyword evidence="1" id="KW-0597">Phosphoprotein</keyword>
<keyword evidence="5" id="KW-1185">Reference proteome</keyword>
<dbReference type="InterPro" id="IPR007492">
    <property type="entry name" value="LytTR_DNA-bd_dom"/>
</dbReference>
<dbReference type="RefSeq" id="WP_183728106.1">
    <property type="nucleotide sequence ID" value="NZ_JACHID010000001.1"/>
</dbReference>
<proteinExistence type="predicted"/>
<dbReference type="Gene3D" id="3.40.50.2300">
    <property type="match status" value="1"/>
</dbReference>